<dbReference type="Gene3D" id="3.30.160.250">
    <property type="match status" value="1"/>
</dbReference>
<dbReference type="Proteomes" id="UP001055153">
    <property type="component" value="Unassembled WGS sequence"/>
</dbReference>
<dbReference type="RefSeq" id="WP_238237312.1">
    <property type="nucleotide sequence ID" value="NZ_BPQQ01000045.1"/>
</dbReference>
<dbReference type="InterPro" id="IPR035069">
    <property type="entry name" value="TTHA1013/TTHA0281-like"/>
</dbReference>
<accession>A0ABQ4SJT5</accession>
<dbReference type="InterPro" id="IPR031807">
    <property type="entry name" value="HicB-like"/>
</dbReference>
<evidence type="ECO:0000313" key="2">
    <source>
        <dbReference type="EMBL" id="GJE02013.1"/>
    </source>
</evidence>
<comment type="caution">
    <text evidence="2">The sequence shown here is derived from an EMBL/GenBank/DDBJ whole genome shotgun (WGS) entry which is preliminary data.</text>
</comment>
<dbReference type="Pfam" id="PF15919">
    <property type="entry name" value="HicB_lk_antitox"/>
    <property type="match status" value="1"/>
</dbReference>
<reference evidence="2" key="2">
    <citation type="submission" date="2021-08" db="EMBL/GenBank/DDBJ databases">
        <authorList>
            <person name="Tani A."/>
            <person name="Ola A."/>
            <person name="Ogura Y."/>
            <person name="Katsura K."/>
            <person name="Hayashi T."/>
        </authorList>
    </citation>
    <scope>NUCLEOTIDE SEQUENCE</scope>
    <source>
        <strain evidence="2">DSM 17168</strain>
    </source>
</reference>
<evidence type="ECO:0000313" key="3">
    <source>
        <dbReference type="Proteomes" id="UP001055153"/>
    </source>
</evidence>
<gene>
    <name evidence="2" type="ORF">GMJLKIPL_3957</name>
</gene>
<dbReference type="SUPFAM" id="SSF143100">
    <property type="entry name" value="TTHA1013/TTHA0281-like"/>
    <property type="match status" value="1"/>
</dbReference>
<dbReference type="EMBL" id="BPQQ01000045">
    <property type="protein sequence ID" value="GJE02013.1"/>
    <property type="molecule type" value="Genomic_DNA"/>
</dbReference>
<keyword evidence="3" id="KW-1185">Reference proteome</keyword>
<protein>
    <recommendedName>
        <fullName evidence="1">HicB-like antitoxin of toxin-antitoxin system domain-containing protein</fullName>
    </recommendedName>
</protein>
<proteinExistence type="predicted"/>
<dbReference type="CDD" id="cd21631">
    <property type="entry name" value="RHH_CopG_NikR-like"/>
    <property type="match status" value="1"/>
</dbReference>
<reference evidence="2" key="1">
    <citation type="journal article" date="2021" name="Front. Microbiol.">
        <title>Comprehensive Comparative Genomics and Phenotyping of Methylobacterium Species.</title>
        <authorList>
            <person name="Alessa O."/>
            <person name="Ogura Y."/>
            <person name="Fujitani Y."/>
            <person name="Takami H."/>
            <person name="Hayashi T."/>
            <person name="Sahin N."/>
            <person name="Tani A."/>
        </authorList>
    </citation>
    <scope>NUCLEOTIDE SEQUENCE</scope>
    <source>
        <strain evidence="2">DSM 17168</strain>
    </source>
</reference>
<name>A0ABQ4SJT5_9HYPH</name>
<feature type="domain" description="HicB-like antitoxin of toxin-antitoxin system" evidence="1">
    <location>
        <begin position="4"/>
        <end position="118"/>
    </location>
</feature>
<organism evidence="2 3">
    <name type="scientific">Methylobacterium isbiliense</name>
    <dbReference type="NCBI Taxonomy" id="315478"/>
    <lineage>
        <taxon>Bacteria</taxon>
        <taxon>Pseudomonadati</taxon>
        <taxon>Pseudomonadota</taxon>
        <taxon>Alphaproteobacteria</taxon>
        <taxon>Hyphomicrobiales</taxon>
        <taxon>Methylobacteriaceae</taxon>
        <taxon>Methylobacterium</taxon>
    </lineage>
</organism>
<evidence type="ECO:0000259" key="1">
    <source>
        <dbReference type="Pfam" id="PF15919"/>
    </source>
</evidence>
<sequence length="128" mass="13761">MTAYIGILEKEANTLWGVWFPDLPGCIAATETADETLAQAGEALAQWLDLAREDGVAPRAPRTIEDLKEDREFAEALAAGHAAVVIRPPADELGLDETQLRAVDAAAERRGLSRTALVRELVLNQIAG</sequence>